<protein>
    <submittedName>
        <fullName evidence="2">Uncharacterized protein</fullName>
    </submittedName>
</protein>
<sequence length="244" mass="27384">MPRFHLRLARFLQRLVEPATPRRPARVRINPRHPRPTAKATIRTAERARMRKARQAHPREGRALQVWTAVGTALAGIAAVPALFIALNALEISEQQAALATQQFANRVTAADSATYVPDEPLRDTITYTMQNSNTVPVTVEGRMFPQERPGFVLFLSPFTIPACTEVDFLVGLPNDPALQDERIKFGLHNTIDGRLWSVPAPGEQARIVETWLPWQQEEVTVPKLYLQGIHDGVERMRKVSSCV</sequence>
<keyword evidence="3" id="KW-1185">Reference proteome</keyword>
<comment type="caution">
    <text evidence="2">The sequence shown here is derived from an EMBL/GenBank/DDBJ whole genome shotgun (WGS) entry which is preliminary data.</text>
</comment>
<proteinExistence type="predicted"/>
<evidence type="ECO:0000313" key="2">
    <source>
        <dbReference type="EMBL" id="MEV4285328.1"/>
    </source>
</evidence>
<evidence type="ECO:0000313" key="3">
    <source>
        <dbReference type="Proteomes" id="UP001552427"/>
    </source>
</evidence>
<accession>A0ABV3GYG3</accession>
<keyword evidence="1" id="KW-0472">Membrane</keyword>
<keyword evidence="1" id="KW-1133">Transmembrane helix</keyword>
<dbReference type="EMBL" id="JBFARM010000002">
    <property type="protein sequence ID" value="MEV4285328.1"/>
    <property type="molecule type" value="Genomic_DNA"/>
</dbReference>
<organism evidence="2 3">
    <name type="scientific">Nonomuraea bangladeshensis</name>
    <dbReference type="NCBI Taxonomy" id="404385"/>
    <lineage>
        <taxon>Bacteria</taxon>
        <taxon>Bacillati</taxon>
        <taxon>Actinomycetota</taxon>
        <taxon>Actinomycetes</taxon>
        <taxon>Streptosporangiales</taxon>
        <taxon>Streptosporangiaceae</taxon>
        <taxon>Nonomuraea</taxon>
    </lineage>
</organism>
<dbReference type="Proteomes" id="UP001552427">
    <property type="component" value="Unassembled WGS sequence"/>
</dbReference>
<gene>
    <name evidence="2" type="ORF">AB0K40_07455</name>
</gene>
<name>A0ABV3GYG3_9ACTN</name>
<evidence type="ECO:0000256" key="1">
    <source>
        <dbReference type="SAM" id="Phobius"/>
    </source>
</evidence>
<dbReference type="RefSeq" id="WP_364445758.1">
    <property type="nucleotide sequence ID" value="NZ_JBFARM010000002.1"/>
</dbReference>
<keyword evidence="1" id="KW-0812">Transmembrane</keyword>
<reference evidence="2 3" key="1">
    <citation type="submission" date="2024-06" db="EMBL/GenBank/DDBJ databases">
        <title>The Natural Products Discovery Center: Release of the First 8490 Sequenced Strains for Exploring Actinobacteria Biosynthetic Diversity.</title>
        <authorList>
            <person name="Kalkreuter E."/>
            <person name="Kautsar S.A."/>
            <person name="Yang D."/>
            <person name="Bader C.D."/>
            <person name="Teijaro C.N."/>
            <person name="Fluegel L."/>
            <person name="Davis C.M."/>
            <person name="Simpson J.R."/>
            <person name="Lauterbach L."/>
            <person name="Steele A.D."/>
            <person name="Gui C."/>
            <person name="Meng S."/>
            <person name="Li G."/>
            <person name="Viehrig K."/>
            <person name="Ye F."/>
            <person name="Su P."/>
            <person name="Kiefer A.F."/>
            <person name="Nichols A."/>
            <person name="Cepeda A.J."/>
            <person name="Yan W."/>
            <person name="Fan B."/>
            <person name="Jiang Y."/>
            <person name="Adhikari A."/>
            <person name="Zheng C.-J."/>
            <person name="Schuster L."/>
            <person name="Cowan T.M."/>
            <person name="Smanski M.J."/>
            <person name="Chevrette M.G."/>
            <person name="De Carvalho L.P.S."/>
            <person name="Shen B."/>
        </authorList>
    </citation>
    <scope>NUCLEOTIDE SEQUENCE [LARGE SCALE GENOMIC DNA]</scope>
    <source>
        <strain evidence="2 3">NPDC049574</strain>
    </source>
</reference>
<feature type="transmembrane region" description="Helical" evidence="1">
    <location>
        <begin position="64"/>
        <end position="87"/>
    </location>
</feature>